<dbReference type="KEGG" id="sus:Acid_4873"/>
<protein>
    <submittedName>
        <fullName evidence="8">Transglycosylase-associated protein</fullName>
    </submittedName>
</protein>
<keyword evidence="4 7" id="KW-0812">Transmembrane</keyword>
<sequence length="92" mass="9649">MMTMIGHAFMGLIVGLVARAILPGRQHMGLILTMLLGMVGAWLGGVIGRVTGMYEEGKPAGFVMAVAGALVVLLIYVFATRSGTAILLPLTY</sequence>
<keyword evidence="6 7" id="KW-0472">Membrane</keyword>
<evidence type="ECO:0000256" key="6">
    <source>
        <dbReference type="ARBA" id="ARBA00023136"/>
    </source>
</evidence>
<dbReference type="PANTHER" id="PTHR33884">
    <property type="entry name" value="UPF0410 PROTEIN YMGE"/>
    <property type="match status" value="1"/>
</dbReference>
<reference evidence="8" key="1">
    <citation type="submission" date="2006-10" db="EMBL/GenBank/DDBJ databases">
        <title>Complete sequence of Solibacter usitatus Ellin6076.</title>
        <authorList>
            <consortium name="US DOE Joint Genome Institute"/>
            <person name="Copeland A."/>
            <person name="Lucas S."/>
            <person name="Lapidus A."/>
            <person name="Barry K."/>
            <person name="Detter J.C."/>
            <person name="Glavina del Rio T."/>
            <person name="Hammon N."/>
            <person name="Israni S."/>
            <person name="Dalin E."/>
            <person name="Tice H."/>
            <person name="Pitluck S."/>
            <person name="Thompson L.S."/>
            <person name="Brettin T."/>
            <person name="Bruce D."/>
            <person name="Han C."/>
            <person name="Tapia R."/>
            <person name="Gilna P."/>
            <person name="Schmutz J."/>
            <person name="Larimer F."/>
            <person name="Land M."/>
            <person name="Hauser L."/>
            <person name="Kyrpides N."/>
            <person name="Mikhailova N."/>
            <person name="Janssen P.H."/>
            <person name="Kuske C.R."/>
            <person name="Richardson P."/>
        </authorList>
    </citation>
    <scope>NUCLEOTIDE SEQUENCE</scope>
    <source>
        <strain evidence="8">Ellin6076</strain>
    </source>
</reference>
<comment type="similarity">
    <text evidence="2">Belongs to the UPF0410 family.</text>
</comment>
<dbReference type="GO" id="GO:0005886">
    <property type="term" value="C:plasma membrane"/>
    <property type="evidence" value="ECO:0007669"/>
    <property type="project" value="UniProtKB-SubCell"/>
</dbReference>
<dbReference type="AlphaFoldDB" id="Q01WY3"/>
<keyword evidence="3" id="KW-1003">Cell membrane</keyword>
<evidence type="ECO:0000313" key="8">
    <source>
        <dbReference type="EMBL" id="ABJ85832.1"/>
    </source>
</evidence>
<organism evidence="8">
    <name type="scientific">Solibacter usitatus (strain Ellin6076)</name>
    <dbReference type="NCBI Taxonomy" id="234267"/>
    <lineage>
        <taxon>Bacteria</taxon>
        <taxon>Pseudomonadati</taxon>
        <taxon>Acidobacteriota</taxon>
        <taxon>Terriglobia</taxon>
        <taxon>Bryobacterales</taxon>
        <taxon>Solibacteraceae</taxon>
        <taxon>Candidatus Solibacter</taxon>
    </lineage>
</organism>
<evidence type="ECO:0000256" key="3">
    <source>
        <dbReference type="ARBA" id="ARBA00022475"/>
    </source>
</evidence>
<comment type="subcellular location">
    <subcellularLocation>
        <location evidence="1">Cell membrane</location>
        <topology evidence="1">Multi-pass membrane protein</topology>
    </subcellularLocation>
</comment>
<evidence type="ECO:0000256" key="2">
    <source>
        <dbReference type="ARBA" id="ARBA00011006"/>
    </source>
</evidence>
<dbReference type="PANTHER" id="PTHR33884:SF7">
    <property type="entry name" value="BSL8023 PROTEIN"/>
    <property type="match status" value="1"/>
</dbReference>
<evidence type="ECO:0000256" key="4">
    <source>
        <dbReference type="ARBA" id="ARBA00022692"/>
    </source>
</evidence>
<dbReference type="eggNOG" id="COG2261">
    <property type="taxonomic scope" value="Bacteria"/>
</dbReference>
<dbReference type="InterPro" id="IPR007341">
    <property type="entry name" value="Transgly_assoc"/>
</dbReference>
<evidence type="ECO:0000256" key="5">
    <source>
        <dbReference type="ARBA" id="ARBA00022989"/>
    </source>
</evidence>
<evidence type="ECO:0000256" key="1">
    <source>
        <dbReference type="ARBA" id="ARBA00004651"/>
    </source>
</evidence>
<dbReference type="OrthoDB" id="9811343at2"/>
<accession>Q01WY3</accession>
<dbReference type="InParanoid" id="Q01WY3"/>
<dbReference type="Pfam" id="PF04226">
    <property type="entry name" value="Transgly_assoc"/>
    <property type="match status" value="1"/>
</dbReference>
<feature type="transmembrane region" description="Helical" evidence="7">
    <location>
        <begin position="60"/>
        <end position="79"/>
    </location>
</feature>
<feature type="transmembrane region" description="Helical" evidence="7">
    <location>
        <begin position="30"/>
        <end position="48"/>
    </location>
</feature>
<name>Q01WY3_SOLUE</name>
<evidence type="ECO:0000256" key="7">
    <source>
        <dbReference type="SAM" id="Phobius"/>
    </source>
</evidence>
<dbReference type="HOGENOM" id="CLU_160040_2_0_0"/>
<proteinExistence type="inferred from homology"/>
<keyword evidence="5 7" id="KW-1133">Transmembrane helix</keyword>
<dbReference type="EMBL" id="CP000473">
    <property type="protein sequence ID" value="ABJ85832.1"/>
    <property type="molecule type" value="Genomic_DNA"/>
</dbReference>
<dbReference type="STRING" id="234267.Acid_4873"/>
<gene>
    <name evidence="8" type="ordered locus">Acid_4873</name>
</gene>